<evidence type="ECO:0000313" key="7">
    <source>
        <dbReference type="EMBL" id="MBB3926973.1"/>
    </source>
</evidence>
<dbReference type="PROSITE" id="PS50111">
    <property type="entry name" value="CHEMOTAXIS_TRANSDUC_2"/>
    <property type="match status" value="1"/>
</dbReference>
<dbReference type="InterPro" id="IPR012292">
    <property type="entry name" value="Globin/Proto"/>
</dbReference>
<dbReference type="SMART" id="SM00283">
    <property type="entry name" value="MA"/>
    <property type="match status" value="1"/>
</dbReference>
<dbReference type="GO" id="GO:0020037">
    <property type="term" value="F:heme binding"/>
    <property type="evidence" value="ECO:0007669"/>
    <property type="project" value="InterPro"/>
</dbReference>
<reference evidence="7 8" key="1">
    <citation type="submission" date="2020-08" db="EMBL/GenBank/DDBJ databases">
        <title>Genomic Encyclopedia of Type Strains, Phase IV (KMG-IV): sequencing the most valuable type-strain genomes for metagenomic binning, comparative biology and taxonomic classification.</title>
        <authorList>
            <person name="Goeker M."/>
        </authorList>
    </citation>
    <scope>NUCLEOTIDE SEQUENCE [LARGE SCALE GENOMIC DNA]</scope>
    <source>
        <strain evidence="7 8">DSM 26189</strain>
    </source>
</reference>
<dbReference type="FunFam" id="1.10.287.950:FF:000001">
    <property type="entry name" value="Methyl-accepting chemotaxis sensory transducer"/>
    <property type="match status" value="1"/>
</dbReference>
<organism evidence="7 8">
    <name type="scientific">Sphingobium jiangsuense</name>
    <dbReference type="NCBI Taxonomy" id="870476"/>
    <lineage>
        <taxon>Bacteria</taxon>
        <taxon>Pseudomonadati</taxon>
        <taxon>Pseudomonadota</taxon>
        <taxon>Alphaproteobacteria</taxon>
        <taxon>Sphingomonadales</taxon>
        <taxon>Sphingomonadaceae</taxon>
        <taxon>Sphingobium</taxon>
    </lineage>
</organism>
<dbReference type="PRINTS" id="PR00260">
    <property type="entry name" value="CHEMTRNSDUCR"/>
</dbReference>
<evidence type="ECO:0000259" key="6">
    <source>
        <dbReference type="PROSITE" id="PS50885"/>
    </source>
</evidence>
<dbReference type="GO" id="GO:0006935">
    <property type="term" value="P:chemotaxis"/>
    <property type="evidence" value="ECO:0007669"/>
    <property type="project" value="UniProtKB-KW"/>
</dbReference>
<evidence type="ECO:0000313" key="8">
    <source>
        <dbReference type="Proteomes" id="UP000571950"/>
    </source>
</evidence>
<dbReference type="InterPro" id="IPR003660">
    <property type="entry name" value="HAMP_dom"/>
</dbReference>
<dbReference type="InterPro" id="IPR051310">
    <property type="entry name" value="MCP_chemotaxis"/>
</dbReference>
<dbReference type="SUPFAM" id="SSF58104">
    <property type="entry name" value="Methyl-accepting chemotaxis protein (MCP) signaling domain"/>
    <property type="match status" value="1"/>
</dbReference>
<dbReference type="PROSITE" id="PS50885">
    <property type="entry name" value="HAMP"/>
    <property type="match status" value="1"/>
</dbReference>
<dbReference type="InterPro" id="IPR039379">
    <property type="entry name" value="Protoglobin_sensor_dom"/>
</dbReference>
<protein>
    <submittedName>
        <fullName evidence="7">Methyl-accepting chemotaxis protein</fullName>
    </submittedName>
</protein>
<keyword evidence="2" id="KW-0145">Chemotaxis</keyword>
<keyword evidence="4" id="KW-0807">Transducer</keyword>
<dbReference type="GO" id="GO:0019825">
    <property type="term" value="F:oxygen binding"/>
    <property type="evidence" value="ECO:0007669"/>
    <property type="project" value="InterPro"/>
</dbReference>
<dbReference type="InterPro" id="IPR044398">
    <property type="entry name" value="Globin-sensor_dom"/>
</dbReference>
<dbReference type="EMBL" id="JACIDT010000009">
    <property type="protein sequence ID" value="MBB3926973.1"/>
    <property type="molecule type" value="Genomic_DNA"/>
</dbReference>
<evidence type="ECO:0000256" key="1">
    <source>
        <dbReference type="ARBA" id="ARBA00004370"/>
    </source>
</evidence>
<evidence type="ECO:0000256" key="3">
    <source>
        <dbReference type="ARBA" id="ARBA00029447"/>
    </source>
</evidence>
<dbReference type="Proteomes" id="UP000571950">
    <property type="component" value="Unassembled WGS sequence"/>
</dbReference>
<accession>A0A7W6BHE8</accession>
<name>A0A7W6BHE8_9SPHN</name>
<dbReference type="InterPro" id="IPR009050">
    <property type="entry name" value="Globin-like_sf"/>
</dbReference>
<proteinExistence type="inferred from homology"/>
<dbReference type="Pfam" id="PF11563">
    <property type="entry name" value="Protoglobin"/>
    <property type="match status" value="1"/>
</dbReference>
<dbReference type="GO" id="GO:0007165">
    <property type="term" value="P:signal transduction"/>
    <property type="evidence" value="ECO:0007669"/>
    <property type="project" value="UniProtKB-KW"/>
</dbReference>
<feature type="domain" description="HAMP" evidence="6">
    <location>
        <begin position="119"/>
        <end position="170"/>
    </location>
</feature>
<keyword evidence="8" id="KW-1185">Reference proteome</keyword>
<dbReference type="AlphaFoldDB" id="A0A7W6BHE8"/>
<sequence>MTRTPEAARFFGSRAMMDHAGEKQFNHWCAIFENSLDDDYYRRAETIGKVHARIGLDASLYFGAYATILGGLVEKSVMGTWLRWVPGARRMAGTLKTLIKVALLDMDIAVTTIFLTKENEQRQVIRQVGEALTEVAKGDLAATIGDLPRDYEDLGRDFGQAMDSLSEMLGGISNIFDMIRSAAAEISAASDDLARRTEHQAASLEETVATIGTLTASVRDTALNAEEASAAALEANGDATEGGRIVKSAVEAMTSIDRSSGEIEQIINVIDGIAFQTNLLALNAGVEAARAGDAGKGFAVVASEVRALAQRSADAAKDIKELIGQSAGHVGSGVQLVGKAGSALDAIVGRVEDVTGRVQRIALMSQEQAASIEQVNAAISDMDHTTQRNAAMVEQSTAAARNLLGQADQLAEMVGRFRIGAAGQRPAPAAKPNLRAVSNNIYANP</sequence>
<gene>
    <name evidence="7" type="ORF">GGR43_002696</name>
</gene>
<dbReference type="Pfam" id="PF00015">
    <property type="entry name" value="MCPsignal"/>
    <property type="match status" value="1"/>
</dbReference>
<comment type="subcellular location">
    <subcellularLocation>
        <location evidence="1">Membrane</location>
    </subcellularLocation>
</comment>
<dbReference type="CDD" id="cd11386">
    <property type="entry name" value="MCP_signal"/>
    <property type="match status" value="1"/>
</dbReference>
<dbReference type="Gene3D" id="1.10.490.10">
    <property type="entry name" value="Globins"/>
    <property type="match status" value="1"/>
</dbReference>
<dbReference type="PANTHER" id="PTHR43531:SF11">
    <property type="entry name" value="METHYL-ACCEPTING CHEMOTAXIS PROTEIN 3"/>
    <property type="match status" value="1"/>
</dbReference>
<comment type="similarity">
    <text evidence="3">Belongs to the methyl-accepting chemotaxis (MCP) protein family.</text>
</comment>
<evidence type="ECO:0000256" key="4">
    <source>
        <dbReference type="PROSITE-ProRule" id="PRU00284"/>
    </source>
</evidence>
<dbReference type="InterPro" id="IPR004089">
    <property type="entry name" value="MCPsignal_dom"/>
</dbReference>
<comment type="caution">
    <text evidence="7">The sequence shown here is derived from an EMBL/GenBank/DDBJ whole genome shotgun (WGS) entry which is preliminary data.</text>
</comment>
<evidence type="ECO:0000259" key="5">
    <source>
        <dbReference type="PROSITE" id="PS50111"/>
    </source>
</evidence>
<dbReference type="GO" id="GO:0004888">
    <property type="term" value="F:transmembrane signaling receptor activity"/>
    <property type="evidence" value="ECO:0007669"/>
    <property type="project" value="InterPro"/>
</dbReference>
<dbReference type="SUPFAM" id="SSF46458">
    <property type="entry name" value="Globin-like"/>
    <property type="match status" value="1"/>
</dbReference>
<evidence type="ECO:0000256" key="2">
    <source>
        <dbReference type="ARBA" id="ARBA00022500"/>
    </source>
</evidence>
<dbReference type="Gene3D" id="1.10.287.950">
    <property type="entry name" value="Methyl-accepting chemotaxis protein"/>
    <property type="match status" value="1"/>
</dbReference>
<dbReference type="PANTHER" id="PTHR43531">
    <property type="entry name" value="PROTEIN ICFG"/>
    <property type="match status" value="1"/>
</dbReference>
<feature type="domain" description="Methyl-accepting transducer" evidence="5">
    <location>
        <begin position="175"/>
        <end position="404"/>
    </location>
</feature>
<dbReference type="InterPro" id="IPR004090">
    <property type="entry name" value="Chemotax_Me-accpt_rcpt"/>
</dbReference>
<dbReference type="CDD" id="cd01068">
    <property type="entry name" value="globin_sensor"/>
    <property type="match status" value="1"/>
</dbReference>
<dbReference type="GO" id="GO:0016020">
    <property type="term" value="C:membrane"/>
    <property type="evidence" value="ECO:0007669"/>
    <property type="project" value="UniProtKB-SubCell"/>
</dbReference>